<evidence type="ECO:0000256" key="3">
    <source>
        <dbReference type="ARBA" id="ARBA00022461"/>
    </source>
</evidence>
<keyword evidence="4 11" id="KW-0812">Transmembrane</keyword>
<evidence type="ECO:0000256" key="11">
    <source>
        <dbReference type="RuleBase" id="RU000679"/>
    </source>
</evidence>
<dbReference type="Gene3D" id="1.10.287.770">
    <property type="entry name" value="YojJ-like"/>
    <property type="match status" value="1"/>
</dbReference>
<dbReference type="Pfam" id="PF00078">
    <property type="entry name" value="RVT_1"/>
    <property type="match status" value="1"/>
</dbReference>
<dbReference type="InterPro" id="IPR043502">
    <property type="entry name" value="DNA/RNA_pol_sf"/>
</dbReference>
<keyword evidence="9 11" id="KW-0739">Sodium transport</keyword>
<evidence type="ECO:0000259" key="12">
    <source>
        <dbReference type="PROSITE" id="PS50878"/>
    </source>
</evidence>
<proteinExistence type="inferred from homology"/>
<sequence length="739" mass="84165">MAGASSRDSIYHRLTNQNDTAYIWIHCKCEVGKKEILTEVREGRYVATTKKPKNISALGAIPKPKKFEVRLIHDYSQPKGTAVNDYADSPSFSYQSLHDAVKLIQPGSYMAKVDLKSAYQSVCIHPSNFEATGIKWAFSGSTKPTYLYDTRLSFGAKCAPMIFHRITQSVRRMMQSKGVEGLVVYLDDFIIVADTYHDYRLALNTLLTLLHKLGFAIAWHKVEDLEWWIHFLPVFNGTAKFLKDNPITDIHTDACKYAAGAFFRNDCLYYRWSEWPAAENLHINYKETLSILLAVLRWAPFWANHSVILHTDNHKIEKLEEQLDTEISMYRGNAYAASTKRSYTTHWKSYITVCVMLGYRKSALTDEEVRYVGYLTQSQSTRDYDTTYSMYDDNMYDDFVNSTGLSYPDEFDFAAFTRRVGYQFTMHDDLLHCVWKGGQLCTSDDFVHVFTRYGNCYTFNAPAKHQYLTQDHVGAGNGLVMFLNVKQEEYTETAFGNYAAGLKIYVHNKDEPPLIESQGHAITPGTLSYVDITQHRSLNLPPKWGQCNPSQQLEFYDSYTIPGCLLEWYSKIMTSVCGCRPFIYPGRARHCTLWETFECVQPTEAAIQSGEYGDMPCPVPCNHTTYPTTMSYANFPSKSVASSMAQLFNISAEYASENYVAVDIFYGRMSYQLSKQTYAMTASALVSDIGGQMGLFLGASVITLMEIAEYIGNKMKHLFCFKKKKTRANNSSNAIHTEQ</sequence>
<reference evidence="14" key="1">
    <citation type="submission" date="2025-08" db="UniProtKB">
        <authorList>
            <consortium name="RefSeq"/>
        </authorList>
    </citation>
    <scope>IDENTIFICATION</scope>
    <source>
        <tissue evidence="14">Testes</tissue>
    </source>
</reference>
<evidence type="ECO:0000256" key="7">
    <source>
        <dbReference type="ARBA" id="ARBA00023065"/>
    </source>
</evidence>
<keyword evidence="8" id="KW-0472">Membrane</keyword>
<feature type="domain" description="Reverse transcriptase" evidence="12">
    <location>
        <begin position="42"/>
        <end position="240"/>
    </location>
</feature>
<dbReference type="PANTHER" id="PTHR11690">
    <property type="entry name" value="AMILORIDE-SENSITIVE SODIUM CHANNEL-RELATED"/>
    <property type="match status" value="1"/>
</dbReference>
<keyword evidence="5" id="KW-1133">Transmembrane helix</keyword>
<evidence type="ECO:0000256" key="1">
    <source>
        <dbReference type="ARBA" id="ARBA00004141"/>
    </source>
</evidence>
<dbReference type="Proteomes" id="UP000694865">
    <property type="component" value="Unplaced"/>
</dbReference>
<keyword evidence="3 11" id="KW-0894">Sodium channel</keyword>
<evidence type="ECO:0000313" key="13">
    <source>
        <dbReference type="Proteomes" id="UP000694865"/>
    </source>
</evidence>
<dbReference type="Gene3D" id="3.30.70.270">
    <property type="match status" value="1"/>
</dbReference>
<keyword evidence="2 11" id="KW-0813">Transport</keyword>
<keyword evidence="10 11" id="KW-0407">Ion channel</keyword>
<keyword evidence="7 11" id="KW-0406">Ion transport</keyword>
<evidence type="ECO:0000256" key="6">
    <source>
        <dbReference type="ARBA" id="ARBA00023053"/>
    </source>
</evidence>
<dbReference type="Gene3D" id="2.60.470.10">
    <property type="entry name" value="Acid-sensing ion channels like domains"/>
    <property type="match status" value="1"/>
</dbReference>
<evidence type="ECO:0000256" key="9">
    <source>
        <dbReference type="ARBA" id="ARBA00023201"/>
    </source>
</evidence>
<comment type="subcellular location">
    <subcellularLocation>
        <location evidence="1">Membrane</location>
        <topology evidence="1">Multi-pass membrane protein</topology>
    </subcellularLocation>
</comment>
<gene>
    <name evidence="14" type="primary">LOC102805736</name>
</gene>
<dbReference type="Pfam" id="PF00858">
    <property type="entry name" value="ASC"/>
    <property type="match status" value="1"/>
</dbReference>
<dbReference type="RefSeq" id="XP_006820392.1">
    <property type="nucleotide sequence ID" value="XM_006820329.1"/>
</dbReference>
<organism evidence="13 14">
    <name type="scientific">Saccoglossus kowalevskii</name>
    <name type="common">Acorn worm</name>
    <dbReference type="NCBI Taxonomy" id="10224"/>
    <lineage>
        <taxon>Eukaryota</taxon>
        <taxon>Metazoa</taxon>
        <taxon>Hemichordata</taxon>
        <taxon>Enteropneusta</taxon>
        <taxon>Harrimaniidae</taxon>
        <taxon>Saccoglossus</taxon>
    </lineage>
</organism>
<evidence type="ECO:0000256" key="4">
    <source>
        <dbReference type="ARBA" id="ARBA00022692"/>
    </source>
</evidence>
<dbReference type="InterPro" id="IPR000477">
    <property type="entry name" value="RT_dom"/>
</dbReference>
<dbReference type="SUPFAM" id="SSF56672">
    <property type="entry name" value="DNA/RNA polymerases"/>
    <property type="match status" value="1"/>
</dbReference>
<evidence type="ECO:0000256" key="10">
    <source>
        <dbReference type="ARBA" id="ARBA00023303"/>
    </source>
</evidence>
<protein>
    <submittedName>
        <fullName evidence="14">Acid-sensing ion channel 1-like</fullName>
    </submittedName>
</protein>
<keyword evidence="6" id="KW-0915">Sodium</keyword>
<comment type="similarity">
    <text evidence="11">Belongs to the amiloride-sensitive sodium channel (TC 1.A.6) family.</text>
</comment>
<dbReference type="PROSITE" id="PS50878">
    <property type="entry name" value="RT_POL"/>
    <property type="match status" value="1"/>
</dbReference>
<evidence type="ECO:0000256" key="8">
    <source>
        <dbReference type="ARBA" id="ARBA00023136"/>
    </source>
</evidence>
<dbReference type="Gene3D" id="3.10.10.10">
    <property type="entry name" value="HIV Type 1 Reverse Transcriptase, subunit A, domain 1"/>
    <property type="match status" value="1"/>
</dbReference>
<dbReference type="PRINTS" id="PR01078">
    <property type="entry name" value="AMINACHANNEL"/>
</dbReference>
<evidence type="ECO:0000256" key="2">
    <source>
        <dbReference type="ARBA" id="ARBA00022448"/>
    </source>
</evidence>
<dbReference type="GeneID" id="102805736"/>
<dbReference type="InterPro" id="IPR001873">
    <property type="entry name" value="ENaC"/>
</dbReference>
<keyword evidence="13" id="KW-1185">Reference proteome</keyword>
<dbReference type="PANTHER" id="PTHR11690:SF286">
    <property type="entry name" value="ACID-SENSING ION CHANNEL 5"/>
    <property type="match status" value="1"/>
</dbReference>
<evidence type="ECO:0000256" key="5">
    <source>
        <dbReference type="ARBA" id="ARBA00022989"/>
    </source>
</evidence>
<accession>A0ABM0MK51</accession>
<evidence type="ECO:0000313" key="14">
    <source>
        <dbReference type="RefSeq" id="XP_006820392.1"/>
    </source>
</evidence>
<dbReference type="InterPro" id="IPR043128">
    <property type="entry name" value="Rev_trsase/Diguanyl_cyclase"/>
</dbReference>
<name>A0ABM0MK51_SACKO</name>